<protein>
    <submittedName>
        <fullName evidence="1">Uncharacterized protein</fullName>
    </submittedName>
</protein>
<dbReference type="AlphaFoldDB" id="A0A6M3IKD6"/>
<gene>
    <name evidence="1" type="ORF">MM415B01630_0013</name>
</gene>
<proteinExistence type="predicted"/>
<evidence type="ECO:0000313" key="1">
    <source>
        <dbReference type="EMBL" id="QJA57497.1"/>
    </source>
</evidence>
<organism evidence="1">
    <name type="scientific">viral metagenome</name>
    <dbReference type="NCBI Taxonomy" id="1070528"/>
    <lineage>
        <taxon>unclassified sequences</taxon>
        <taxon>metagenomes</taxon>
        <taxon>organismal metagenomes</taxon>
    </lineage>
</organism>
<sequence>MNDHRSNDINGKSKPTLERLHEIIELQKRQIAVLRKENREYRDFILKDLAR</sequence>
<accession>A0A6M3IKD6</accession>
<reference evidence="1" key="1">
    <citation type="submission" date="2020-03" db="EMBL/GenBank/DDBJ databases">
        <title>The deep terrestrial virosphere.</title>
        <authorList>
            <person name="Holmfeldt K."/>
            <person name="Nilsson E."/>
            <person name="Simone D."/>
            <person name="Lopez-Fernandez M."/>
            <person name="Wu X."/>
            <person name="de Brujin I."/>
            <person name="Lundin D."/>
            <person name="Andersson A."/>
            <person name="Bertilsson S."/>
            <person name="Dopson M."/>
        </authorList>
    </citation>
    <scope>NUCLEOTIDE SEQUENCE</scope>
    <source>
        <strain evidence="1">MM415B01630</strain>
    </source>
</reference>
<name>A0A6M3IKD6_9ZZZZ</name>
<dbReference type="EMBL" id="MT141276">
    <property type="protein sequence ID" value="QJA57497.1"/>
    <property type="molecule type" value="Genomic_DNA"/>
</dbReference>